<evidence type="ECO:0000313" key="8">
    <source>
        <dbReference type="Proteomes" id="UP000198716"/>
    </source>
</evidence>
<dbReference type="PANTHER" id="PTHR43768:SF3">
    <property type="entry name" value="TREHALOSE 6-PHOSPHATE PHOSPHATASE"/>
    <property type="match status" value="1"/>
</dbReference>
<dbReference type="UniPathway" id="UPA00299"/>
<dbReference type="NCBIfam" id="TIGR01509">
    <property type="entry name" value="HAD-SF-IA-v3"/>
    <property type="match status" value="1"/>
</dbReference>
<comment type="cofactor">
    <cofactor evidence="6">
        <name>Mg(2+)</name>
        <dbReference type="ChEBI" id="CHEBI:18420"/>
    </cofactor>
</comment>
<evidence type="ECO:0000256" key="5">
    <source>
        <dbReference type="ARBA" id="ARBA00024179"/>
    </source>
</evidence>
<reference evidence="8" key="1">
    <citation type="submission" date="2016-10" db="EMBL/GenBank/DDBJ databases">
        <authorList>
            <person name="Varghese N."/>
            <person name="Submissions S."/>
        </authorList>
    </citation>
    <scope>NUCLEOTIDE SEQUENCE [LARGE SCALE GENOMIC DNA]</scope>
    <source>
        <strain evidence="8">DSM 45004</strain>
    </source>
</reference>
<keyword evidence="6" id="KW-0479">Metal-binding</keyword>
<evidence type="ECO:0000256" key="4">
    <source>
        <dbReference type="ARBA" id="ARBA00022801"/>
    </source>
</evidence>
<evidence type="ECO:0000313" key="7">
    <source>
        <dbReference type="EMBL" id="SFE33711.1"/>
    </source>
</evidence>
<dbReference type="InterPro" id="IPR006379">
    <property type="entry name" value="HAD-SF_hydro_IIB"/>
</dbReference>
<dbReference type="SFLD" id="SFLDG01129">
    <property type="entry name" value="C1.5:_HAD__Beta-PGM__Phosphata"/>
    <property type="match status" value="1"/>
</dbReference>
<dbReference type="SFLD" id="SFLDS00003">
    <property type="entry name" value="Haloacid_Dehalogenase"/>
    <property type="match status" value="1"/>
</dbReference>
<dbReference type="PANTHER" id="PTHR43768">
    <property type="entry name" value="TREHALOSE 6-PHOSPHATE PHOSPHATASE"/>
    <property type="match status" value="1"/>
</dbReference>
<dbReference type="RefSeq" id="WP_092928344.1">
    <property type="nucleotide sequence ID" value="NZ_FOMZ01000011.1"/>
</dbReference>
<dbReference type="InterPro" id="IPR044651">
    <property type="entry name" value="OTSB-like"/>
</dbReference>
<accession>A0A1I1ZPW8</accession>
<dbReference type="InterPro" id="IPR036412">
    <property type="entry name" value="HAD-like_sf"/>
</dbReference>
<comment type="similarity">
    <text evidence="3 6">Belongs to the trehalose phosphatase family.</text>
</comment>
<protein>
    <recommendedName>
        <fullName evidence="6">Trehalose 6-phosphate phosphatase</fullName>
        <ecNumber evidence="6">3.1.3.12</ecNumber>
    </recommendedName>
</protein>
<proteinExistence type="inferred from homology"/>
<evidence type="ECO:0000256" key="1">
    <source>
        <dbReference type="ARBA" id="ARBA00000500"/>
    </source>
</evidence>
<dbReference type="GO" id="GO:0046872">
    <property type="term" value="F:metal ion binding"/>
    <property type="evidence" value="ECO:0007669"/>
    <property type="project" value="UniProtKB-KW"/>
</dbReference>
<dbReference type="Proteomes" id="UP000198716">
    <property type="component" value="Unassembled WGS sequence"/>
</dbReference>
<organism evidence="7 8">
    <name type="scientific">Actinopolyspora alba</name>
    <dbReference type="NCBI Taxonomy" id="673379"/>
    <lineage>
        <taxon>Bacteria</taxon>
        <taxon>Bacillati</taxon>
        <taxon>Actinomycetota</taxon>
        <taxon>Actinomycetes</taxon>
        <taxon>Actinopolysporales</taxon>
        <taxon>Actinopolysporaceae</taxon>
        <taxon>Actinopolyspora</taxon>
        <taxon>Actinopolyspora alba group</taxon>
    </lineage>
</organism>
<dbReference type="NCBIfam" id="TIGR00685">
    <property type="entry name" value="T6PP"/>
    <property type="match status" value="1"/>
</dbReference>
<keyword evidence="6" id="KW-0460">Magnesium</keyword>
<comment type="function">
    <text evidence="5 6">Removes the phosphate from trehalose 6-phosphate to produce free trehalose.</text>
</comment>
<dbReference type="Pfam" id="PF02358">
    <property type="entry name" value="Trehalose_PPase"/>
    <property type="match status" value="1"/>
</dbReference>
<dbReference type="AlphaFoldDB" id="A0A1I1ZPW8"/>
<comment type="pathway">
    <text evidence="2 6">Glycan biosynthesis; trehalose biosynthesis.</text>
</comment>
<dbReference type="InterPro" id="IPR003337">
    <property type="entry name" value="Trehalose_PPase"/>
</dbReference>
<dbReference type="GO" id="GO:0005992">
    <property type="term" value="P:trehalose biosynthetic process"/>
    <property type="evidence" value="ECO:0007669"/>
    <property type="project" value="UniProtKB-UniPathway"/>
</dbReference>
<name>A0A1I1ZPW8_9ACTN</name>
<evidence type="ECO:0000256" key="3">
    <source>
        <dbReference type="ARBA" id="ARBA00008770"/>
    </source>
</evidence>
<dbReference type="Pfam" id="PF00702">
    <property type="entry name" value="Hydrolase"/>
    <property type="match status" value="1"/>
</dbReference>
<evidence type="ECO:0000256" key="2">
    <source>
        <dbReference type="ARBA" id="ARBA00005199"/>
    </source>
</evidence>
<keyword evidence="4 6" id="KW-0378">Hydrolase</keyword>
<dbReference type="InterPro" id="IPR006439">
    <property type="entry name" value="HAD-SF_hydro_IA"/>
</dbReference>
<dbReference type="Gene3D" id="1.10.150.240">
    <property type="entry name" value="Putative phosphatase, domain 2"/>
    <property type="match status" value="1"/>
</dbReference>
<dbReference type="Gene3D" id="3.40.50.1000">
    <property type="entry name" value="HAD superfamily/HAD-like"/>
    <property type="match status" value="2"/>
</dbReference>
<dbReference type="InterPro" id="IPR023198">
    <property type="entry name" value="PGP-like_dom2"/>
</dbReference>
<dbReference type="GO" id="GO:0004805">
    <property type="term" value="F:trehalose-phosphatase activity"/>
    <property type="evidence" value="ECO:0007669"/>
    <property type="project" value="UniProtKB-EC"/>
</dbReference>
<gene>
    <name evidence="7" type="ORF">SAMN04487819_11185</name>
</gene>
<dbReference type="InterPro" id="IPR023214">
    <property type="entry name" value="HAD_sf"/>
</dbReference>
<dbReference type="EC" id="3.1.3.12" evidence="6"/>
<dbReference type="SUPFAM" id="SSF56784">
    <property type="entry name" value="HAD-like"/>
    <property type="match status" value="2"/>
</dbReference>
<evidence type="ECO:0000256" key="6">
    <source>
        <dbReference type="RuleBase" id="RU361117"/>
    </source>
</evidence>
<comment type="catalytic activity">
    <reaction evidence="1 6">
        <text>alpha,alpha-trehalose 6-phosphate + H2O = alpha,alpha-trehalose + phosphate</text>
        <dbReference type="Rhea" id="RHEA:23420"/>
        <dbReference type="ChEBI" id="CHEBI:15377"/>
        <dbReference type="ChEBI" id="CHEBI:16551"/>
        <dbReference type="ChEBI" id="CHEBI:43474"/>
        <dbReference type="ChEBI" id="CHEBI:58429"/>
        <dbReference type="EC" id="3.1.3.12"/>
    </reaction>
</comment>
<dbReference type="Gene3D" id="3.30.70.1020">
    <property type="entry name" value="Trehalose-6-phosphate phosphatase related protein, domain 2"/>
    <property type="match status" value="1"/>
</dbReference>
<sequence length="521" mass="57009">MNIDPARYEVALLDMDGVVTDTARVHFAAWQRLFDEYLATRTTSSGAHDRFTEQEYRRHVDGKRRTDGVLALLRSRGIEIPLGYADDGPERNTAHGLGNRKDAYFRELVEANGVRVHEDARGLLDSLRQRRTRTALVSASRNCEWALRHTDLGELFDVVLDGLRADELGLAGKPDPAIFLEAARLLEAEPSECVLLEDAEARVRAGRAGGFGWVIGVDRTGHAEALLSSGADEVVTTLFDVAVQEATEPRDIRTLPAAVSHRDRIVGRLGTAPLLVALDFDGTLAPIADTPSEVKLPHRGREVLRRLAGCSTVAVISGRDLCDVREKVGLSELWYGGNHGFELAAPGGEVFVHGAGEAGVDDLDAIEARLRNQLVTPGIFLERKRFALAVHYRGVADEEVEDVTRPVYDAAADRETVKPTTGRRVIEIVLNVAWDKGAALHRLLERVRAAANDSGFVVFYAGDDRTDEDALRVVHDSGVGIFVRSSEHADHLSWAHYVVDGQDELTDVLGHIASNRAGGIR</sequence>
<dbReference type="EMBL" id="FOMZ01000011">
    <property type="protein sequence ID" value="SFE33711.1"/>
    <property type="molecule type" value="Genomic_DNA"/>
</dbReference>
<keyword evidence="8" id="KW-1185">Reference proteome</keyword>
<dbReference type="NCBIfam" id="TIGR01484">
    <property type="entry name" value="HAD-SF-IIB"/>
    <property type="match status" value="1"/>
</dbReference>